<evidence type="ECO:0000256" key="5">
    <source>
        <dbReference type="ARBA" id="ARBA00022729"/>
    </source>
</evidence>
<feature type="transmembrane region" description="Helical" evidence="9">
    <location>
        <begin position="146"/>
        <end position="170"/>
    </location>
</feature>
<reference evidence="12" key="2">
    <citation type="submission" date="2025-08" db="UniProtKB">
        <authorList>
            <consortium name="Ensembl"/>
        </authorList>
    </citation>
    <scope>IDENTIFICATION</scope>
</reference>
<dbReference type="Bgee" id="ENSLACG00000013892">
    <property type="expression patterns" value="Expressed in mesonephros"/>
</dbReference>
<keyword evidence="13" id="KW-1185">Reference proteome</keyword>
<dbReference type="GeneTree" id="ENSGT00940000160862"/>
<evidence type="ECO:0000259" key="11">
    <source>
        <dbReference type="PROSITE" id="PS52010"/>
    </source>
</evidence>
<keyword evidence="5 10" id="KW-0732">Signal</keyword>
<dbReference type="GO" id="GO:0005886">
    <property type="term" value="C:plasma membrane"/>
    <property type="evidence" value="ECO:0007669"/>
    <property type="project" value="UniProtKB-SubCell"/>
</dbReference>
<proteinExistence type="predicted"/>
<evidence type="ECO:0000256" key="7">
    <source>
        <dbReference type="ARBA" id="ARBA00023136"/>
    </source>
</evidence>
<evidence type="ECO:0000256" key="9">
    <source>
        <dbReference type="SAM" id="Phobius"/>
    </source>
</evidence>
<dbReference type="PROSITE" id="PS52010">
    <property type="entry name" value="COLLECTRIN_LIKE"/>
    <property type="match status" value="1"/>
</dbReference>
<evidence type="ECO:0000313" key="12">
    <source>
        <dbReference type="Ensembl" id="ENSLACP00000015772.1"/>
    </source>
</evidence>
<evidence type="ECO:0000256" key="4">
    <source>
        <dbReference type="ARBA" id="ARBA00022692"/>
    </source>
</evidence>
<dbReference type="Pfam" id="PF16959">
    <property type="entry name" value="Collectrin"/>
    <property type="match status" value="1"/>
</dbReference>
<dbReference type="EMBL" id="AFYH01088312">
    <property type="status" value="NOT_ANNOTATED_CDS"/>
    <property type="molecule type" value="Genomic_DNA"/>
</dbReference>
<evidence type="ECO:0000313" key="13">
    <source>
        <dbReference type="Proteomes" id="UP000008672"/>
    </source>
</evidence>
<protein>
    <submittedName>
        <fullName evidence="12">Collectrin, amino acid transport regulator</fullName>
    </submittedName>
</protein>
<dbReference type="HOGENOM" id="CLU_108544_0_0_1"/>
<feature type="domain" description="Collectrin-like" evidence="11">
    <location>
        <begin position="24"/>
        <end position="226"/>
    </location>
</feature>
<evidence type="ECO:0000256" key="3">
    <source>
        <dbReference type="ARBA" id="ARBA00022553"/>
    </source>
</evidence>
<dbReference type="InterPro" id="IPR031588">
    <property type="entry name" value="Collectrin_dom"/>
</dbReference>
<dbReference type="InParanoid" id="H3B1K1"/>
<sequence length="226" mass="25528">MAQALLFALCLVSVAQAQICHPHEPNAYKVRLSIKTALGDKAYNWNENEQYLFRATIAFAMRQYLKNEIFRASNVLTCNETQRVSFWFVVTSPENPSVTIPENDVAEAIRLNRHRINNAFLLSDKTLQFIGIPPTLSPPVESSLPVWLILFGVVLGLVVIGIIFMIVTGIRQRKSKRLKKPVHEEDPEEKLERGVIENGIACQTIEEAEGIKNGAYEHDDDKLTQL</sequence>
<dbReference type="Proteomes" id="UP000008672">
    <property type="component" value="Unassembled WGS sequence"/>
</dbReference>
<evidence type="ECO:0000256" key="8">
    <source>
        <dbReference type="ARBA" id="ARBA00023180"/>
    </source>
</evidence>
<gene>
    <name evidence="12" type="primary">CLTRN</name>
</gene>
<keyword evidence="2" id="KW-1003">Cell membrane</keyword>
<dbReference type="EMBL" id="AFYH01088313">
    <property type="status" value="NOT_ANNOTATED_CDS"/>
    <property type="molecule type" value="Genomic_DNA"/>
</dbReference>
<dbReference type="PANTHER" id="PTHR46884:SF1">
    <property type="entry name" value="COLLECTRIN"/>
    <property type="match status" value="1"/>
</dbReference>
<dbReference type="PANTHER" id="PTHR46884">
    <property type="entry name" value="COLLECTRIN"/>
    <property type="match status" value="1"/>
</dbReference>
<organism evidence="12 13">
    <name type="scientific">Latimeria chalumnae</name>
    <name type="common">Coelacanth</name>
    <dbReference type="NCBI Taxonomy" id="7897"/>
    <lineage>
        <taxon>Eukaryota</taxon>
        <taxon>Metazoa</taxon>
        <taxon>Chordata</taxon>
        <taxon>Craniata</taxon>
        <taxon>Vertebrata</taxon>
        <taxon>Euteleostomi</taxon>
        <taxon>Coelacanthiformes</taxon>
        <taxon>Coelacanthidae</taxon>
        <taxon>Latimeria</taxon>
    </lineage>
</organism>
<reference evidence="13" key="1">
    <citation type="submission" date="2011-08" db="EMBL/GenBank/DDBJ databases">
        <title>The draft genome of Latimeria chalumnae.</title>
        <authorList>
            <person name="Di Palma F."/>
            <person name="Alfoldi J."/>
            <person name="Johnson J."/>
            <person name="Berlin A."/>
            <person name="Gnerre S."/>
            <person name="Jaffe D."/>
            <person name="MacCallum I."/>
            <person name="Young S."/>
            <person name="Walker B.J."/>
            <person name="Lander E."/>
            <person name="Lindblad-Toh K."/>
        </authorList>
    </citation>
    <scope>NUCLEOTIDE SEQUENCE [LARGE SCALE GENOMIC DNA]</scope>
    <source>
        <strain evidence="13">Wild caught</strain>
    </source>
</reference>
<feature type="chain" id="PRO_5003579726" evidence="10">
    <location>
        <begin position="18"/>
        <end position="226"/>
    </location>
</feature>
<keyword evidence="4 9" id="KW-0812">Transmembrane</keyword>
<dbReference type="GO" id="GO:0051957">
    <property type="term" value="P:positive regulation of amino acid transport"/>
    <property type="evidence" value="ECO:0007669"/>
    <property type="project" value="TreeGrafter"/>
</dbReference>
<evidence type="ECO:0000256" key="6">
    <source>
        <dbReference type="ARBA" id="ARBA00022989"/>
    </source>
</evidence>
<dbReference type="OMA" id="AYEWNES"/>
<evidence type="ECO:0000256" key="2">
    <source>
        <dbReference type="ARBA" id="ARBA00022475"/>
    </source>
</evidence>
<accession>H3B1K1</accession>
<evidence type="ECO:0000256" key="1">
    <source>
        <dbReference type="ARBA" id="ARBA00004251"/>
    </source>
</evidence>
<dbReference type="GO" id="GO:0070062">
    <property type="term" value="C:extracellular exosome"/>
    <property type="evidence" value="ECO:0007669"/>
    <property type="project" value="TreeGrafter"/>
</dbReference>
<dbReference type="Ensembl" id="ENSLACT00000015882.1">
    <property type="protein sequence ID" value="ENSLACP00000015772.1"/>
    <property type="gene ID" value="ENSLACG00000013892.1"/>
</dbReference>
<feature type="signal peptide" evidence="10">
    <location>
        <begin position="1"/>
        <end position="17"/>
    </location>
</feature>
<dbReference type="STRING" id="7897.ENSLACP00000015772"/>
<dbReference type="eggNOG" id="ENOG502RWVW">
    <property type="taxonomic scope" value="Eukaryota"/>
</dbReference>
<keyword evidence="8" id="KW-0325">Glycoprotein</keyword>
<name>H3B1K1_LATCH</name>
<dbReference type="FunCoup" id="H3B1K1">
    <property type="interactions" value="47"/>
</dbReference>
<evidence type="ECO:0000256" key="10">
    <source>
        <dbReference type="SAM" id="SignalP"/>
    </source>
</evidence>
<keyword evidence="7 9" id="KW-0472">Membrane</keyword>
<dbReference type="AlphaFoldDB" id="H3B1K1"/>
<keyword evidence="6 9" id="KW-1133">Transmembrane helix</keyword>
<comment type="subcellular location">
    <subcellularLocation>
        <location evidence="1">Cell membrane</location>
        <topology evidence="1">Single-pass type I membrane protein</topology>
    </subcellularLocation>
</comment>
<keyword evidence="3" id="KW-0597">Phosphoprotein</keyword>
<reference evidence="12" key="3">
    <citation type="submission" date="2025-09" db="UniProtKB">
        <authorList>
            <consortium name="Ensembl"/>
        </authorList>
    </citation>
    <scope>IDENTIFICATION</scope>
</reference>
<dbReference type="InterPro" id="IPR042944">
    <property type="entry name" value="Collectrin"/>
</dbReference>